<evidence type="ECO:0000256" key="1">
    <source>
        <dbReference type="SAM" id="MobiDB-lite"/>
    </source>
</evidence>
<feature type="region of interest" description="Disordered" evidence="1">
    <location>
        <begin position="1"/>
        <end position="20"/>
    </location>
</feature>
<evidence type="ECO:0000313" key="3">
    <source>
        <dbReference type="RefSeq" id="XP_065660596.1"/>
    </source>
</evidence>
<dbReference type="RefSeq" id="XP_065660596.1">
    <property type="nucleotide sequence ID" value="XM_065804524.1"/>
</dbReference>
<accession>A0ABM4CFV7</accession>
<dbReference type="GeneID" id="136084498"/>
<evidence type="ECO:0000313" key="2">
    <source>
        <dbReference type="Proteomes" id="UP001652625"/>
    </source>
</evidence>
<organism evidence="2 3">
    <name type="scientific">Hydra vulgaris</name>
    <name type="common">Hydra</name>
    <name type="synonym">Hydra attenuata</name>
    <dbReference type="NCBI Taxonomy" id="6087"/>
    <lineage>
        <taxon>Eukaryota</taxon>
        <taxon>Metazoa</taxon>
        <taxon>Cnidaria</taxon>
        <taxon>Hydrozoa</taxon>
        <taxon>Hydroidolina</taxon>
        <taxon>Anthoathecata</taxon>
        <taxon>Aplanulata</taxon>
        <taxon>Hydridae</taxon>
        <taxon>Hydra</taxon>
    </lineage>
</organism>
<name>A0ABM4CFV7_HYDVU</name>
<proteinExistence type="predicted"/>
<dbReference type="PANTHER" id="PTHR10773:SF19">
    <property type="match status" value="1"/>
</dbReference>
<protein>
    <submittedName>
        <fullName evidence="3">Uncharacterized protein LOC136084498</fullName>
    </submittedName>
</protein>
<sequence length="156" mass="18508">MSPKDQRGKHMNRPRSFTKDKNERIINHIRSFRGQQSHYFLKDSKKVNLPGDLNLSRMHAMYLESHPGESCSRESYRCIFNKKFNIAFGYTRKDTCSTCDRFKIDLSNSHPQHELEKLLAERELHWRKGKIFYERKTDAIHGAHSLTWFAAIAFDF</sequence>
<reference evidence="3" key="1">
    <citation type="submission" date="2025-08" db="UniProtKB">
        <authorList>
            <consortium name="RefSeq"/>
        </authorList>
    </citation>
    <scope>IDENTIFICATION</scope>
</reference>
<gene>
    <name evidence="3" type="primary">LOC136084498</name>
</gene>
<dbReference type="Proteomes" id="UP001652625">
    <property type="component" value="Chromosome 09"/>
</dbReference>
<dbReference type="PANTHER" id="PTHR10773">
    <property type="entry name" value="DNA-DIRECTED RNA POLYMERASES I, II, AND III SUBUNIT RPABC2"/>
    <property type="match status" value="1"/>
</dbReference>
<keyword evidence="2" id="KW-1185">Reference proteome</keyword>